<evidence type="ECO:0000259" key="3">
    <source>
        <dbReference type="Pfam" id="PF25954"/>
    </source>
</evidence>
<comment type="similarity">
    <text evidence="1">Belongs to the membrane fusion protein (MFP) (TC 8.A.1) family.</text>
</comment>
<dbReference type="Pfam" id="PF25917">
    <property type="entry name" value="BSH_RND"/>
    <property type="match status" value="1"/>
</dbReference>
<dbReference type="KEGG" id="fin:KQS_01185"/>
<dbReference type="OrthoDB" id="9784685at2"/>
<dbReference type="InterPro" id="IPR058625">
    <property type="entry name" value="MdtA-like_BSH"/>
</dbReference>
<dbReference type="PANTHER" id="PTHR30469:SF15">
    <property type="entry name" value="HLYD FAMILY OF SECRETION PROTEINS"/>
    <property type="match status" value="1"/>
</dbReference>
<dbReference type="GO" id="GO:1990281">
    <property type="term" value="C:efflux pump complex"/>
    <property type="evidence" value="ECO:0007669"/>
    <property type="project" value="TreeGrafter"/>
</dbReference>
<reference evidence="5 6" key="1">
    <citation type="journal article" date="2012" name="J. Bacteriol.">
        <title>Complete Genome Sequence of Flavobacterium indicum GPSTA100-9T, Isolated from Warm Spring Water.</title>
        <authorList>
            <person name="Barbier P."/>
            <person name="Houel A."/>
            <person name="Loux V."/>
            <person name="Poulain J."/>
            <person name="Bernardet J.F."/>
            <person name="Touchon M."/>
            <person name="Duchaud E."/>
        </authorList>
    </citation>
    <scope>NUCLEOTIDE SEQUENCE [LARGE SCALE GENOMIC DNA]</scope>
    <source>
        <strain evidence="6">DSM 17447 / CIP 109464 / GPTSA100-9</strain>
    </source>
</reference>
<dbReference type="Gene3D" id="2.40.30.170">
    <property type="match status" value="1"/>
</dbReference>
<dbReference type="Pfam" id="PF25954">
    <property type="entry name" value="Beta-barrel_RND_2"/>
    <property type="match status" value="1"/>
</dbReference>
<feature type="domain" description="CusB-like beta-barrel" evidence="3">
    <location>
        <begin position="204"/>
        <end position="277"/>
    </location>
</feature>
<feature type="domain" description="YknX-like C-terminal permuted SH3-like" evidence="4">
    <location>
        <begin position="288"/>
        <end position="352"/>
    </location>
</feature>
<evidence type="ECO:0000259" key="2">
    <source>
        <dbReference type="Pfam" id="PF25917"/>
    </source>
</evidence>
<dbReference type="AlphaFoldDB" id="H8XNW5"/>
<dbReference type="Proteomes" id="UP000007599">
    <property type="component" value="Chromosome I"/>
</dbReference>
<dbReference type="STRING" id="1094466.KQS_01185"/>
<dbReference type="InterPro" id="IPR058637">
    <property type="entry name" value="YknX-like_C"/>
</dbReference>
<organism evidence="5 6">
    <name type="scientific">Flavobacterium indicum (strain DSM 17447 / CIP 109464 / GPTSA100-9)</name>
    <dbReference type="NCBI Taxonomy" id="1094466"/>
    <lineage>
        <taxon>Bacteria</taxon>
        <taxon>Pseudomonadati</taxon>
        <taxon>Bacteroidota</taxon>
        <taxon>Flavobacteriia</taxon>
        <taxon>Flavobacteriales</taxon>
        <taxon>Flavobacteriaceae</taxon>
        <taxon>Flavobacterium</taxon>
    </lineage>
</organism>
<feature type="domain" description="Multidrug resistance protein MdtA-like barrel-sandwich hybrid" evidence="2">
    <location>
        <begin position="73"/>
        <end position="191"/>
    </location>
</feature>
<dbReference type="PATRIC" id="fig|1094466.5.peg.230"/>
<gene>
    <name evidence="5" type="ordered locus">KQS_01185</name>
</gene>
<dbReference type="Gene3D" id="2.40.50.100">
    <property type="match status" value="1"/>
</dbReference>
<reference evidence="6" key="2">
    <citation type="submission" date="2012-03" db="EMBL/GenBank/DDBJ databases">
        <title>Complete genome sequence of Flavobacterium indicum GPTSA100-9T, isolated from warm spring water.</title>
        <authorList>
            <person name="Barbier P."/>
            <person name="Houel A."/>
            <person name="Loux V."/>
            <person name="Poulain J."/>
            <person name="Bernardet J.-F."/>
            <person name="Touchon M."/>
            <person name="Duchaud E."/>
        </authorList>
    </citation>
    <scope>NUCLEOTIDE SEQUENCE [LARGE SCALE GENOMIC DNA]</scope>
    <source>
        <strain evidence="6">DSM 17447 / CIP 109464 / GPTSA100-9</strain>
    </source>
</reference>
<dbReference type="eggNOG" id="COG0845">
    <property type="taxonomic scope" value="Bacteria"/>
</dbReference>
<evidence type="ECO:0000313" key="5">
    <source>
        <dbReference type="EMBL" id="CCG52232.1"/>
    </source>
</evidence>
<dbReference type="PANTHER" id="PTHR30469">
    <property type="entry name" value="MULTIDRUG RESISTANCE PROTEIN MDTA"/>
    <property type="match status" value="1"/>
</dbReference>
<dbReference type="SUPFAM" id="SSF111369">
    <property type="entry name" value="HlyD-like secretion proteins"/>
    <property type="match status" value="1"/>
</dbReference>
<proteinExistence type="inferred from homology"/>
<name>H8XNW5_FLAIG</name>
<dbReference type="Gene3D" id="2.40.420.20">
    <property type="match status" value="1"/>
</dbReference>
<dbReference type="GO" id="GO:0015562">
    <property type="term" value="F:efflux transmembrane transporter activity"/>
    <property type="evidence" value="ECO:0007669"/>
    <property type="project" value="TreeGrafter"/>
</dbReference>
<accession>H8XNW5</accession>
<keyword evidence="6" id="KW-1185">Reference proteome</keyword>
<dbReference type="InterPro" id="IPR006143">
    <property type="entry name" value="RND_pump_MFP"/>
</dbReference>
<dbReference type="Pfam" id="PF25989">
    <property type="entry name" value="YknX_C"/>
    <property type="match status" value="1"/>
</dbReference>
<dbReference type="NCBIfam" id="TIGR01730">
    <property type="entry name" value="RND_mfp"/>
    <property type="match status" value="1"/>
</dbReference>
<dbReference type="Gene3D" id="1.10.287.470">
    <property type="entry name" value="Helix hairpin bin"/>
    <property type="match status" value="1"/>
</dbReference>
<protein>
    <submittedName>
        <fullName evidence="5">Probable membrane fusion efflux protein</fullName>
    </submittedName>
</protein>
<evidence type="ECO:0000259" key="4">
    <source>
        <dbReference type="Pfam" id="PF25989"/>
    </source>
</evidence>
<evidence type="ECO:0000313" key="6">
    <source>
        <dbReference type="Proteomes" id="UP000007599"/>
    </source>
</evidence>
<dbReference type="HOGENOM" id="CLU_018816_1_2_10"/>
<evidence type="ECO:0000256" key="1">
    <source>
        <dbReference type="ARBA" id="ARBA00009477"/>
    </source>
</evidence>
<sequence>MKKIIYIGISVALVGGAVVTLMNNKKQNEADTAIVAQENNAVAVRVAEVVTGALDDNFVANGNFAPAQELNLAAEFSGKVISVLVKEGDRVAKGQTLVIIRGDVANVEAQTANANYQNALNDYNRFESAFKTGGVTKQQLDQARINMVNAKSRLTQANIHVGDTRVKAPFSGIINKKYIEVGTILSAMPPTQMFEIVNTSSLKLKVSVSESQVAQLKVGSIVKVKATVYPDKEYVGKVTFVAPKADESLNFPIEVAVTNNPNNEIKAGMYGSVVFGSTSANQPEIMYIPRNAFVGSVNSNQVFVVENETAVLKKVVAGKVYGNKVEILSGLKNGDVVVTSGQINLSDNTKVSIVK</sequence>
<dbReference type="InterPro" id="IPR058792">
    <property type="entry name" value="Beta-barrel_RND_2"/>
</dbReference>
<dbReference type="RefSeq" id="WP_014387376.1">
    <property type="nucleotide sequence ID" value="NC_017025.1"/>
</dbReference>
<dbReference type="EMBL" id="HE774682">
    <property type="protein sequence ID" value="CCG52232.1"/>
    <property type="molecule type" value="Genomic_DNA"/>
</dbReference>